<feature type="repeat" description="FG-GAP" evidence="15">
    <location>
        <begin position="392"/>
        <end position="444"/>
    </location>
</feature>
<dbReference type="PROSITE" id="PS51470">
    <property type="entry name" value="FG_GAP"/>
    <property type="match status" value="4"/>
</dbReference>
<dbReference type="GO" id="GO:0007229">
    <property type="term" value="P:integrin-mediated signaling pathway"/>
    <property type="evidence" value="ECO:0007669"/>
    <property type="project" value="UniProtKB-KW"/>
</dbReference>
<keyword evidence="13 16" id="KW-0675">Receptor</keyword>
<keyword evidence="14" id="KW-0325">Glycoprotein</keyword>
<dbReference type="InterPro" id="IPR013517">
    <property type="entry name" value="FG-GAP"/>
</dbReference>
<dbReference type="GO" id="GO:0046872">
    <property type="term" value="F:metal ion binding"/>
    <property type="evidence" value="ECO:0007669"/>
    <property type="project" value="UniProtKB-KW"/>
</dbReference>
<comment type="caution">
    <text evidence="18">The sequence shown here is derived from an EMBL/GenBank/DDBJ whole genome shotgun (WGS) entry which is preliminary data.</text>
</comment>
<evidence type="ECO:0000256" key="7">
    <source>
        <dbReference type="ARBA" id="ARBA00022837"/>
    </source>
</evidence>
<dbReference type="PROSITE" id="PS50234">
    <property type="entry name" value="VWFA"/>
    <property type="match status" value="1"/>
</dbReference>
<dbReference type="InterPro" id="IPR036465">
    <property type="entry name" value="vWFA_dom_sf"/>
</dbReference>
<keyword evidence="6" id="KW-0677">Repeat</keyword>
<dbReference type="Gene3D" id="1.20.5.930">
    <property type="entry name" value="Bicelle-embedded integrin alpha(iib) transmembrane segment"/>
    <property type="match status" value="1"/>
</dbReference>
<feature type="repeat" description="FG-GAP" evidence="15">
    <location>
        <begin position="510"/>
        <end position="567"/>
    </location>
</feature>
<feature type="repeat" description="FG-GAP" evidence="15">
    <location>
        <begin position="445"/>
        <end position="505"/>
    </location>
</feature>
<evidence type="ECO:0000256" key="12">
    <source>
        <dbReference type="ARBA" id="ARBA00023157"/>
    </source>
</evidence>
<feature type="repeat" description="FG-GAP" evidence="15">
    <location>
        <begin position="571"/>
        <end position="632"/>
    </location>
</feature>
<evidence type="ECO:0000256" key="4">
    <source>
        <dbReference type="ARBA" id="ARBA00022723"/>
    </source>
</evidence>
<dbReference type="AlphaFoldDB" id="A0ABD1KRW3"/>
<dbReference type="InterPro" id="IPR032695">
    <property type="entry name" value="Integrin_dom_sf"/>
</dbReference>
<dbReference type="InterPro" id="IPR013519">
    <property type="entry name" value="Int_alpha_beta-p"/>
</dbReference>
<keyword evidence="9 16" id="KW-1133">Transmembrane helix</keyword>
<dbReference type="SMART" id="SM00327">
    <property type="entry name" value="VWA"/>
    <property type="match status" value="1"/>
</dbReference>
<evidence type="ECO:0000259" key="17">
    <source>
        <dbReference type="PROSITE" id="PS50234"/>
    </source>
</evidence>
<dbReference type="InterPro" id="IPR048285">
    <property type="entry name" value="Integrin_alpha_Ig-like_2"/>
</dbReference>
<feature type="signal peptide" evidence="16">
    <location>
        <begin position="1"/>
        <end position="24"/>
    </location>
</feature>
<evidence type="ECO:0000256" key="15">
    <source>
        <dbReference type="PROSITE-ProRule" id="PRU00803"/>
    </source>
</evidence>
<comment type="subcellular location">
    <subcellularLocation>
        <location evidence="1 16">Membrane</location>
        <topology evidence="1 16">Single-pass type I membrane protein</topology>
    </subcellularLocation>
</comment>
<evidence type="ECO:0000313" key="19">
    <source>
        <dbReference type="Proteomes" id="UP001591681"/>
    </source>
</evidence>
<feature type="domain" description="VWFA" evidence="17">
    <location>
        <begin position="157"/>
        <end position="332"/>
    </location>
</feature>
<sequence length="1133" mass="123953">MADPGVTLRRGLLCLFCALQGAQAFNVDPEPWRHINVTAAEWFGYRVMQLDSSSLLVSAPLQPYGDTRGQVYQCQISTGSCKRLDIPVPSQAVNLSLGLTMTTGGTGSIPVVVCGPTIAKECDSLPLYAGMCFSINQSLAATGPVPPSLRDCKEGIDIAFLLDGSESLKKIDFYRMKKFVISMIERFIAKDTQFAIAQYSTDFEIHINFEEFKKLKIASEWERNIKAIEQQKMNTYTARAINSTVFELFAESAGTRPYANRVLVVITDGWSDDNAMLKSAVENAAKKNIIRYAIGVGDVSDEELKLIASKPVDKHKFKIGDFSALDGLKENLEKNIVSIEGGGDSTTHELAQEGFSAAPSPEGGIIMSSVGAYQWRGGYQEYGLSGGDSAFQKADILEQKGSNSYLGYSLAVAMRKGQRYVVLGAPRYKHKGLVVVFHPSGAQTNLLEEDKQSQIGAYFGAEVSVVDLDGDSNTDLILASAPMHTEGGREGKVLLYHFLEEDSSIVPVMGVSLLGMEGQRGRFGSALASLADLNGDGIRDVAVGAPLEDDGQGSVYIFNGRRGGLNPTYSQRIAGSAVRSGLRFFGLTVAQSALDQSGDGLPDIAVGSKGAVLLLRSRPVVSMEATVTYSPPKVPTTISNCSAKLRTNATVCFQMSRVTPGLTDLRATLNYTFWLDHTRKRFRASFAPRQHTTGGSITASLQKSRFLQSFIIDGCPEDALNPIANRLMFTFDGLRVAGEGNLGPRLTRDAQLTSDHMLNFEINCGTDKICEDDLRVDFNFSGVTHIVVGINQEISVVVTVENRGEDSYNTRVSLRYPPGLSYRTLTTKQGRVAWDGEDSITQGKTVCSVNTPIFMAGHKAVFVVQYAVDDTHHFDQNVSFTANVTSENEVHAADSRSLTVKEIGVRHSIHLVLRRHENSTGHINFTAGESSVEKPVTQLLQVANGNKEVNLTVVIRVPFKLGKMDIWSDRNAVLIEGCQRWHDMKPDSTAQPVETIKTTNVINCSVAACREFKCDVYLKKKNHIFYEISGKVHSGWIAQTEVRSGQFILASEFGLEYDSNNYILRFADDLQTSSVTMLTTQVEVYEEPDFTKEIAGGVVGGLILLIFITVALVKVGFFNSQYKDLLKEPADKY</sequence>
<evidence type="ECO:0000256" key="6">
    <source>
        <dbReference type="ARBA" id="ARBA00022737"/>
    </source>
</evidence>
<dbReference type="Pfam" id="PF01839">
    <property type="entry name" value="FG-GAP"/>
    <property type="match status" value="2"/>
</dbReference>
<name>A0ABD1KRW3_9TELE</name>
<evidence type="ECO:0000256" key="1">
    <source>
        <dbReference type="ARBA" id="ARBA00004479"/>
    </source>
</evidence>
<proteinExistence type="inferred from homology"/>
<keyword evidence="4" id="KW-0479">Metal-binding</keyword>
<dbReference type="Proteomes" id="UP001591681">
    <property type="component" value="Unassembled WGS sequence"/>
</dbReference>
<protein>
    <recommendedName>
        <fullName evidence="17">VWFA domain-containing protein</fullName>
    </recommendedName>
</protein>
<dbReference type="SUPFAM" id="SSF69179">
    <property type="entry name" value="Integrin domains"/>
    <property type="match status" value="2"/>
</dbReference>
<evidence type="ECO:0000256" key="11">
    <source>
        <dbReference type="ARBA" id="ARBA00023136"/>
    </source>
</evidence>
<dbReference type="Gene3D" id="2.60.40.1510">
    <property type="entry name" value="ntegrin, alpha v. Chain A, domain 3"/>
    <property type="match status" value="1"/>
</dbReference>
<dbReference type="InterPro" id="IPR013649">
    <property type="entry name" value="Integrin_alpha_Ig-like_1"/>
</dbReference>
<gene>
    <name evidence="18" type="ORF">ACEWY4_003669</name>
</gene>
<dbReference type="SUPFAM" id="SSF53300">
    <property type="entry name" value="vWA-like"/>
    <property type="match status" value="1"/>
</dbReference>
<evidence type="ECO:0000256" key="3">
    <source>
        <dbReference type="ARBA" id="ARBA00022692"/>
    </source>
</evidence>
<dbReference type="EMBL" id="JBHFQA010000003">
    <property type="protein sequence ID" value="KAL2101908.1"/>
    <property type="molecule type" value="Genomic_DNA"/>
</dbReference>
<dbReference type="PRINTS" id="PR00453">
    <property type="entry name" value="VWFADOMAIN"/>
</dbReference>
<keyword evidence="19" id="KW-1185">Reference proteome</keyword>
<keyword evidence="11 16" id="KW-0472">Membrane</keyword>
<evidence type="ECO:0000256" key="13">
    <source>
        <dbReference type="ARBA" id="ARBA00023170"/>
    </source>
</evidence>
<keyword evidence="12" id="KW-1015">Disulfide bond</keyword>
<evidence type="ECO:0000256" key="14">
    <source>
        <dbReference type="ARBA" id="ARBA00023180"/>
    </source>
</evidence>
<dbReference type="SUPFAM" id="SSF69318">
    <property type="entry name" value="Integrin alpha N-terminal domain"/>
    <property type="match status" value="1"/>
</dbReference>
<evidence type="ECO:0000256" key="8">
    <source>
        <dbReference type="ARBA" id="ARBA00022889"/>
    </source>
</evidence>
<dbReference type="PANTHER" id="PTHR23220:SF118">
    <property type="entry name" value="INTEGRIN ALPHA-X"/>
    <property type="match status" value="1"/>
</dbReference>
<dbReference type="Pfam" id="PF00092">
    <property type="entry name" value="VWA"/>
    <property type="match status" value="1"/>
</dbReference>
<dbReference type="GO" id="GO:0007155">
    <property type="term" value="P:cell adhesion"/>
    <property type="evidence" value="ECO:0007669"/>
    <property type="project" value="UniProtKB-KW"/>
</dbReference>
<reference evidence="18 19" key="1">
    <citation type="submission" date="2024-09" db="EMBL/GenBank/DDBJ databases">
        <title>A chromosome-level genome assembly of Gray's grenadier anchovy, Coilia grayii.</title>
        <authorList>
            <person name="Fu Z."/>
        </authorList>
    </citation>
    <scope>NUCLEOTIDE SEQUENCE [LARGE SCALE GENOMIC DNA]</scope>
    <source>
        <strain evidence="18">G4</strain>
        <tissue evidence="18">Muscle</tissue>
    </source>
</reference>
<evidence type="ECO:0000256" key="2">
    <source>
        <dbReference type="ARBA" id="ARBA00008054"/>
    </source>
</evidence>
<accession>A0ABD1KRW3</accession>
<keyword evidence="8 16" id="KW-0130">Cell adhesion</keyword>
<dbReference type="SMART" id="SM00191">
    <property type="entry name" value="Int_alpha"/>
    <property type="match status" value="5"/>
</dbReference>
<dbReference type="GO" id="GO:0016020">
    <property type="term" value="C:membrane"/>
    <property type="evidence" value="ECO:0007669"/>
    <property type="project" value="UniProtKB-SubCell"/>
</dbReference>
<organism evidence="18 19">
    <name type="scientific">Coilia grayii</name>
    <name type="common">Gray's grenadier anchovy</name>
    <dbReference type="NCBI Taxonomy" id="363190"/>
    <lineage>
        <taxon>Eukaryota</taxon>
        <taxon>Metazoa</taxon>
        <taxon>Chordata</taxon>
        <taxon>Craniata</taxon>
        <taxon>Vertebrata</taxon>
        <taxon>Euteleostomi</taxon>
        <taxon>Actinopterygii</taxon>
        <taxon>Neopterygii</taxon>
        <taxon>Teleostei</taxon>
        <taxon>Clupei</taxon>
        <taxon>Clupeiformes</taxon>
        <taxon>Clupeoidei</taxon>
        <taxon>Engraulidae</taxon>
        <taxon>Coilinae</taxon>
        <taxon>Coilia</taxon>
    </lineage>
</organism>
<comment type="similarity">
    <text evidence="2 16">Belongs to the integrin alpha chain family.</text>
</comment>
<dbReference type="Pfam" id="PF21520">
    <property type="entry name" value="ITGAX-like_Ig_3"/>
    <property type="match status" value="1"/>
</dbReference>
<dbReference type="InterPro" id="IPR000413">
    <property type="entry name" value="Integrin_alpha"/>
</dbReference>
<dbReference type="Gene3D" id="2.60.40.1460">
    <property type="entry name" value="Integrin domains. Chain A, domain 2"/>
    <property type="match status" value="1"/>
</dbReference>
<dbReference type="PRINTS" id="PR01185">
    <property type="entry name" value="INTEGRINA"/>
</dbReference>
<feature type="transmembrane region" description="Helical" evidence="16">
    <location>
        <begin position="1094"/>
        <end position="1117"/>
    </location>
</feature>
<dbReference type="InterPro" id="IPR028994">
    <property type="entry name" value="Integrin_alpha_N"/>
</dbReference>
<evidence type="ECO:0000256" key="5">
    <source>
        <dbReference type="ARBA" id="ARBA00022729"/>
    </source>
</evidence>
<dbReference type="Gene3D" id="2.130.10.130">
    <property type="entry name" value="Integrin alpha, N-terminal"/>
    <property type="match status" value="1"/>
</dbReference>
<evidence type="ECO:0000256" key="9">
    <source>
        <dbReference type="ARBA" id="ARBA00022989"/>
    </source>
</evidence>
<keyword evidence="10 16" id="KW-0401">Integrin</keyword>
<keyword evidence="7" id="KW-0106">Calcium</keyword>
<feature type="chain" id="PRO_5044534922" description="VWFA domain-containing protein" evidence="16">
    <location>
        <begin position="25"/>
        <end position="1133"/>
    </location>
</feature>
<dbReference type="InterPro" id="IPR002035">
    <property type="entry name" value="VWF_A"/>
</dbReference>
<dbReference type="Gene3D" id="2.60.40.1530">
    <property type="entry name" value="ntegrin, alpha v. Chain A, domain 4"/>
    <property type="match status" value="1"/>
</dbReference>
<evidence type="ECO:0000256" key="10">
    <source>
        <dbReference type="ARBA" id="ARBA00023037"/>
    </source>
</evidence>
<dbReference type="InterPro" id="IPR048633">
    <property type="entry name" value="ITGAX-like_Ig_3"/>
</dbReference>
<evidence type="ECO:0000256" key="16">
    <source>
        <dbReference type="RuleBase" id="RU003762"/>
    </source>
</evidence>
<dbReference type="Pfam" id="PF20805">
    <property type="entry name" value="Integrin_A_Ig_2"/>
    <property type="match status" value="1"/>
</dbReference>
<dbReference type="Pfam" id="PF08441">
    <property type="entry name" value="Integrin_A_Ig_1"/>
    <property type="match status" value="1"/>
</dbReference>
<keyword evidence="3 16" id="KW-0812">Transmembrane</keyword>
<evidence type="ECO:0000313" key="18">
    <source>
        <dbReference type="EMBL" id="KAL2101908.1"/>
    </source>
</evidence>
<dbReference type="Gene3D" id="3.40.50.410">
    <property type="entry name" value="von Willebrand factor, type A domain"/>
    <property type="match status" value="1"/>
</dbReference>
<dbReference type="PANTHER" id="PTHR23220">
    <property type="entry name" value="INTEGRIN ALPHA"/>
    <property type="match status" value="1"/>
</dbReference>
<keyword evidence="5 16" id="KW-0732">Signal</keyword>